<keyword evidence="7" id="KW-0862">Zinc</keyword>
<evidence type="ECO:0000256" key="3">
    <source>
        <dbReference type="ARBA" id="ARBA00022490"/>
    </source>
</evidence>
<evidence type="ECO:0000256" key="8">
    <source>
        <dbReference type="PROSITE-ProRule" id="PRU00091"/>
    </source>
</evidence>
<sequence>MSQTKVFDKLLEKATSSFLLENDWESILKICDLIRQNDVTPKYVVAAVKKKLSSDNIHTVTYALECIESMVKNCGSKIHQEIIQKDFMDQMKSLCQQKPDPVKSKCLSLIQCWSHAFRKNPNYRLVEDFYNQMKIEGFQFPVLKESEAMFDVEEAPLWIQDSDSTCCYRCRSEFSILNRRHHCRACGQIFCNSCSSKQAPIPKFGIEKEVRVCDACYDKLKTSPVAIQNEYLTNQFMKPTLPSVTPTQTAPKTNEKTEQEFEEELQLALALSESEAEAKKQQQKKFSSYNYKPAENKEIKASASAPYLNDISNEYERDIPVISSKKENTPKQETYKQQQLNEPMRTEADEKELENDAEIDKFIEDVKKTLELYINRMKADSVRGRSITNDTAVQSLFLQLQHLQPKLMSFIKYKEDMRGYYENLQDKLTQLKDAREVLNALRQEHYDKKRKEFEEKEKMRQLQIAQKLQYMRQQKQTYYLYQQQMNLQKLQEQEMNLKMRLNQQREMVMQRELINTGPGNLNYANPIVQPSPFLQHPMYSNNMPNSETPQLNQMLQQQQIPNWAMNQNQYMPNPALPPQNSQSQIQQPVEPSVSLQSVSSSSSLNQYPINYIPNIPNQPMNNMLNYAQNSTQIPNNPIPSQMNYSSYQVNPSQNLNQAQYQVQQVVNQATEVAKPQETVPEAQLISFD</sequence>
<dbReference type="GO" id="GO:0005769">
    <property type="term" value="C:early endosome"/>
    <property type="evidence" value="ECO:0007669"/>
    <property type="project" value="TreeGrafter"/>
</dbReference>
<dbReference type="InterPro" id="IPR000306">
    <property type="entry name" value="Znf_FYVE"/>
</dbReference>
<dbReference type="PANTHER" id="PTHR46275">
    <property type="entry name" value="HEPATOCYTE GROWTH FACTOR-REGULATED TYROSINE KINASE SUBSTRATE"/>
    <property type="match status" value="1"/>
</dbReference>
<dbReference type="SMART" id="SM00064">
    <property type="entry name" value="FYVE"/>
    <property type="match status" value="1"/>
</dbReference>
<dbReference type="InterPro" id="IPR024641">
    <property type="entry name" value="HRS_helical"/>
</dbReference>
<dbReference type="Pfam" id="PF12210">
    <property type="entry name" value="Hrs_helical"/>
    <property type="match status" value="1"/>
</dbReference>
<dbReference type="Gene3D" id="1.20.5.1940">
    <property type="match status" value="1"/>
</dbReference>
<accession>A0A813NMJ7</accession>
<dbReference type="InterPro" id="IPR003903">
    <property type="entry name" value="UIM_dom"/>
</dbReference>
<dbReference type="Gene3D" id="3.30.40.10">
    <property type="entry name" value="Zinc/RING finger domain, C3HC4 (zinc finger)"/>
    <property type="match status" value="1"/>
</dbReference>
<dbReference type="InterPro" id="IPR017455">
    <property type="entry name" value="Znf_FYVE-rel"/>
</dbReference>
<dbReference type="CDD" id="cd03569">
    <property type="entry name" value="VHS_Hrs"/>
    <property type="match status" value="1"/>
</dbReference>
<evidence type="ECO:0000256" key="10">
    <source>
        <dbReference type="SAM" id="MobiDB-lite"/>
    </source>
</evidence>
<evidence type="ECO:0000259" key="11">
    <source>
        <dbReference type="PROSITE" id="PS50178"/>
    </source>
</evidence>
<evidence type="ECO:0000256" key="7">
    <source>
        <dbReference type="ARBA" id="ARBA00022833"/>
    </source>
</evidence>
<keyword evidence="14" id="KW-1185">Reference proteome</keyword>
<feature type="region of interest" description="Disordered" evidence="10">
    <location>
        <begin position="327"/>
        <end position="353"/>
    </location>
</feature>
<evidence type="ECO:0000256" key="1">
    <source>
        <dbReference type="ARBA" id="ARBA00004496"/>
    </source>
</evidence>
<dbReference type="InterPro" id="IPR008942">
    <property type="entry name" value="ENTH_VHS"/>
</dbReference>
<dbReference type="GO" id="GO:0043130">
    <property type="term" value="F:ubiquitin binding"/>
    <property type="evidence" value="ECO:0007669"/>
    <property type="project" value="InterPro"/>
</dbReference>
<evidence type="ECO:0000256" key="6">
    <source>
        <dbReference type="ARBA" id="ARBA00022771"/>
    </source>
</evidence>
<evidence type="ECO:0000256" key="2">
    <source>
        <dbReference type="ARBA" id="ARBA00015450"/>
    </source>
</evidence>
<dbReference type="PIRSF" id="PIRSF036956">
    <property type="entry name" value="Hrs_Vps27"/>
    <property type="match status" value="1"/>
</dbReference>
<feature type="region of interest" description="Disordered" evidence="10">
    <location>
        <begin position="570"/>
        <end position="589"/>
    </location>
</feature>
<dbReference type="GO" id="GO:0008270">
    <property type="term" value="F:zinc ion binding"/>
    <property type="evidence" value="ECO:0007669"/>
    <property type="project" value="UniProtKB-KW"/>
</dbReference>
<evidence type="ECO:0000313" key="14">
    <source>
        <dbReference type="Proteomes" id="UP000663879"/>
    </source>
</evidence>
<evidence type="ECO:0000259" key="12">
    <source>
        <dbReference type="PROSITE" id="PS50179"/>
    </source>
</evidence>
<gene>
    <name evidence="13" type="ORF">OXX778_LOCUS3225</name>
</gene>
<organism evidence="13 14">
    <name type="scientific">Brachionus calyciflorus</name>
    <dbReference type="NCBI Taxonomy" id="104777"/>
    <lineage>
        <taxon>Eukaryota</taxon>
        <taxon>Metazoa</taxon>
        <taxon>Spiralia</taxon>
        <taxon>Gnathifera</taxon>
        <taxon>Rotifera</taxon>
        <taxon>Eurotatoria</taxon>
        <taxon>Monogononta</taxon>
        <taxon>Pseudotrocha</taxon>
        <taxon>Ploima</taxon>
        <taxon>Brachionidae</taxon>
        <taxon>Brachionus</taxon>
    </lineage>
</organism>
<dbReference type="InterPro" id="IPR011011">
    <property type="entry name" value="Znf_FYVE_PHD"/>
</dbReference>
<dbReference type="Pfam" id="PF00790">
    <property type="entry name" value="VHS"/>
    <property type="match status" value="1"/>
</dbReference>
<dbReference type="EMBL" id="CAJNOC010000279">
    <property type="protein sequence ID" value="CAF0737875.1"/>
    <property type="molecule type" value="Genomic_DNA"/>
</dbReference>
<dbReference type="InterPro" id="IPR002014">
    <property type="entry name" value="VHS_dom"/>
</dbReference>
<comment type="caution">
    <text evidence="13">The sequence shown here is derived from an EMBL/GenBank/DDBJ whole genome shotgun (WGS) entry which is preliminary data.</text>
</comment>
<keyword evidence="6 8" id="KW-0863">Zinc-finger</keyword>
<dbReference type="PROSITE" id="PS50330">
    <property type="entry name" value="UIM"/>
    <property type="match status" value="1"/>
</dbReference>
<dbReference type="SUPFAM" id="SSF48464">
    <property type="entry name" value="ENTH/VHS domain"/>
    <property type="match status" value="1"/>
</dbReference>
<proteinExistence type="predicted"/>
<keyword evidence="3" id="KW-0963">Cytoplasm</keyword>
<dbReference type="GO" id="GO:0032456">
    <property type="term" value="P:endocytic recycling"/>
    <property type="evidence" value="ECO:0007669"/>
    <property type="project" value="TreeGrafter"/>
</dbReference>
<evidence type="ECO:0000256" key="5">
    <source>
        <dbReference type="ARBA" id="ARBA00022723"/>
    </source>
</evidence>
<evidence type="ECO:0000256" key="9">
    <source>
        <dbReference type="SAM" id="Coils"/>
    </source>
</evidence>
<dbReference type="AlphaFoldDB" id="A0A813NMJ7"/>
<keyword evidence="4" id="KW-0597">Phosphoprotein</keyword>
<dbReference type="PANTHER" id="PTHR46275:SF1">
    <property type="entry name" value="HEPATOCYTE GROWTH FACTOR-REGULATED TYROSINE KINASE SUBSTRATE"/>
    <property type="match status" value="1"/>
</dbReference>
<feature type="coiled-coil region" evidence="9">
    <location>
        <begin position="414"/>
        <end position="451"/>
    </location>
</feature>
<feature type="domain" description="FYVE-type" evidence="11">
    <location>
        <begin position="161"/>
        <end position="221"/>
    </location>
</feature>
<dbReference type="SMART" id="SM00288">
    <property type="entry name" value="VHS"/>
    <property type="match status" value="1"/>
</dbReference>
<dbReference type="PROSITE" id="PS50178">
    <property type="entry name" value="ZF_FYVE"/>
    <property type="match status" value="1"/>
</dbReference>
<dbReference type="PROSITE" id="PS50179">
    <property type="entry name" value="VHS"/>
    <property type="match status" value="1"/>
</dbReference>
<protein>
    <recommendedName>
        <fullName evidence="2">Hepatocyte growth factor-regulated tyrosine kinase substrate</fullName>
    </recommendedName>
</protein>
<evidence type="ECO:0000256" key="4">
    <source>
        <dbReference type="ARBA" id="ARBA00022553"/>
    </source>
</evidence>
<name>A0A813NMJ7_9BILA</name>
<dbReference type="Gene3D" id="1.25.40.90">
    <property type="match status" value="1"/>
</dbReference>
<comment type="subcellular location">
    <subcellularLocation>
        <location evidence="1">Cytoplasm</location>
    </subcellularLocation>
</comment>
<evidence type="ECO:0000313" key="13">
    <source>
        <dbReference type="EMBL" id="CAF0737875.1"/>
    </source>
</evidence>
<keyword evidence="9" id="KW-0175">Coiled coil</keyword>
<dbReference type="InterPro" id="IPR017073">
    <property type="entry name" value="HGS/VPS27"/>
</dbReference>
<dbReference type="GO" id="GO:0035091">
    <property type="term" value="F:phosphatidylinositol binding"/>
    <property type="evidence" value="ECO:0007669"/>
    <property type="project" value="InterPro"/>
</dbReference>
<dbReference type="SUPFAM" id="SSF57903">
    <property type="entry name" value="FYVE/PHD zinc finger"/>
    <property type="match status" value="1"/>
</dbReference>
<dbReference type="OrthoDB" id="957735at2759"/>
<keyword evidence="5" id="KW-0479">Metal-binding</keyword>
<dbReference type="Proteomes" id="UP000663879">
    <property type="component" value="Unassembled WGS sequence"/>
</dbReference>
<dbReference type="GO" id="GO:0031623">
    <property type="term" value="P:receptor internalization"/>
    <property type="evidence" value="ECO:0007669"/>
    <property type="project" value="TreeGrafter"/>
</dbReference>
<dbReference type="InterPro" id="IPR013083">
    <property type="entry name" value="Znf_RING/FYVE/PHD"/>
</dbReference>
<feature type="domain" description="VHS" evidence="12">
    <location>
        <begin position="14"/>
        <end position="141"/>
    </location>
</feature>
<reference evidence="13" key="1">
    <citation type="submission" date="2021-02" db="EMBL/GenBank/DDBJ databases">
        <authorList>
            <person name="Nowell W R."/>
        </authorList>
    </citation>
    <scope>NUCLEOTIDE SEQUENCE</scope>
    <source>
        <strain evidence="13">Ploen Becks lab</strain>
    </source>
</reference>
<dbReference type="CDD" id="cd15720">
    <property type="entry name" value="FYVE_Hrs"/>
    <property type="match status" value="1"/>
</dbReference>
<dbReference type="Pfam" id="PF01363">
    <property type="entry name" value="FYVE"/>
    <property type="match status" value="1"/>
</dbReference>
<feature type="compositionally biased region" description="Low complexity" evidence="10">
    <location>
        <begin position="578"/>
        <end position="589"/>
    </location>
</feature>